<organism evidence="1 2">
    <name type="scientific">Paraconexibacter algicola</name>
    <dbReference type="NCBI Taxonomy" id="2133960"/>
    <lineage>
        <taxon>Bacteria</taxon>
        <taxon>Bacillati</taxon>
        <taxon>Actinomycetota</taxon>
        <taxon>Thermoleophilia</taxon>
        <taxon>Solirubrobacterales</taxon>
        <taxon>Paraconexibacteraceae</taxon>
        <taxon>Paraconexibacter</taxon>
    </lineage>
</organism>
<evidence type="ECO:0000313" key="2">
    <source>
        <dbReference type="Proteomes" id="UP000240739"/>
    </source>
</evidence>
<evidence type="ECO:0008006" key="3">
    <source>
        <dbReference type="Google" id="ProtNLM"/>
    </source>
</evidence>
<dbReference type="InterPro" id="IPR036527">
    <property type="entry name" value="SCP2_sterol-bd_dom_sf"/>
</dbReference>
<dbReference type="Gene3D" id="3.30.1050.10">
    <property type="entry name" value="SCP2 sterol-binding domain"/>
    <property type="match status" value="1"/>
</dbReference>
<dbReference type="EMBL" id="PYYB01000001">
    <property type="protein sequence ID" value="PTL59569.1"/>
    <property type="molecule type" value="Genomic_DNA"/>
</dbReference>
<reference evidence="1 2" key="1">
    <citation type="submission" date="2018-03" db="EMBL/GenBank/DDBJ databases">
        <title>Aquarubrobacter algicola gen. nov., sp. nov., a novel actinobacterium isolated from shallow eutrophic lake during the end of cyanobacterial harmful algal blooms.</title>
        <authorList>
            <person name="Chun S.J."/>
        </authorList>
    </citation>
    <scope>NUCLEOTIDE SEQUENCE [LARGE SCALE GENOMIC DNA]</scope>
    <source>
        <strain evidence="1 2">Seoho-28</strain>
    </source>
</reference>
<dbReference type="RefSeq" id="WP_107568214.1">
    <property type="nucleotide sequence ID" value="NZ_PYYB01000001.1"/>
</dbReference>
<dbReference type="Proteomes" id="UP000240739">
    <property type="component" value="Unassembled WGS sequence"/>
</dbReference>
<gene>
    <name evidence="1" type="ORF">C7Y72_07865</name>
</gene>
<protein>
    <recommendedName>
        <fullName evidence="3">SCP2 domain-containing protein</fullName>
    </recommendedName>
</protein>
<comment type="caution">
    <text evidence="1">The sequence shown here is derived from an EMBL/GenBank/DDBJ whole genome shotgun (WGS) entry which is preliminary data.</text>
</comment>
<name>A0A2T4UK07_9ACTN</name>
<dbReference type="OrthoDB" id="5269459at2"/>
<dbReference type="AlphaFoldDB" id="A0A2T4UK07"/>
<keyword evidence="2" id="KW-1185">Reference proteome</keyword>
<sequence length="158" mass="17331">MVLNEGPGRRTPPTADHAQDVYDAFVSIMTQAMNDSELTRRLASAEVVANIHLRDSPQDLVLALHLDRTPIELTAGAVPGAEVDLFIDTDDVMRFWTGEINLAMRILHGDIAYEGPVRKLLRVVPIARRLVSDFQAQAAASGLLDVSATTTTRTEEPR</sequence>
<proteinExistence type="predicted"/>
<accession>A0A2T4UK07</accession>
<evidence type="ECO:0000313" key="1">
    <source>
        <dbReference type="EMBL" id="PTL59569.1"/>
    </source>
</evidence>
<dbReference type="SUPFAM" id="SSF55718">
    <property type="entry name" value="SCP-like"/>
    <property type="match status" value="1"/>
</dbReference>